<dbReference type="PANTHER" id="PTHR24184">
    <property type="entry name" value="SI:CH211-189E2.2"/>
    <property type="match status" value="1"/>
</dbReference>
<accession>V6U2Q4</accession>
<dbReference type="OrthoDB" id="10258888at2759"/>
<dbReference type="VEuPathDB" id="GiardiaDB:QR46_0312"/>
<dbReference type="Gene3D" id="1.25.40.20">
    <property type="entry name" value="Ankyrin repeat-containing domain"/>
    <property type="match status" value="1"/>
</dbReference>
<name>V6U2Q4_GIAIN</name>
<dbReference type="SUPFAM" id="SSF48403">
    <property type="entry name" value="Ankyrin repeat"/>
    <property type="match status" value="1"/>
</dbReference>
<gene>
    <name evidence="1" type="ORF">GSB_150931</name>
</gene>
<dbReference type="Pfam" id="PF12796">
    <property type="entry name" value="Ank_2"/>
    <property type="match status" value="1"/>
</dbReference>
<comment type="caution">
    <text evidence="1">The sequence shown here is derived from an EMBL/GenBank/DDBJ whole genome shotgun (WGS) entry which is preliminary data.</text>
</comment>
<dbReference type="Proteomes" id="UP000018040">
    <property type="component" value="Unassembled WGS sequence"/>
</dbReference>
<dbReference type="SMART" id="SM00248">
    <property type="entry name" value="ANK"/>
    <property type="match status" value="4"/>
</dbReference>
<organism evidence="1 2">
    <name type="scientific">Giardia intestinalis</name>
    <name type="common">Giardia lamblia</name>
    <dbReference type="NCBI Taxonomy" id="5741"/>
    <lineage>
        <taxon>Eukaryota</taxon>
        <taxon>Metamonada</taxon>
        <taxon>Diplomonadida</taxon>
        <taxon>Hexamitidae</taxon>
        <taxon>Giardiinae</taxon>
        <taxon>Giardia</taxon>
    </lineage>
</organism>
<proteinExistence type="predicted"/>
<dbReference type="VEuPathDB" id="GiardiaDB:GL50581_4469"/>
<evidence type="ECO:0000313" key="1">
    <source>
        <dbReference type="EMBL" id="ESU45473.1"/>
    </source>
</evidence>
<reference evidence="2" key="1">
    <citation type="submission" date="2012-02" db="EMBL/GenBank/DDBJ databases">
        <title>Genome sequencing of Giardia lamblia Genotypes A2 and B isolates (DH and GS) and comparative analysis with the genomes of Genotypes A1 and E (WB and Pig).</title>
        <authorList>
            <person name="Adam R."/>
            <person name="Dahlstrom E."/>
            <person name="Martens C."/>
            <person name="Bruno D."/>
            <person name="Barbian K."/>
            <person name="Porcella S.F."/>
            <person name="Nash T."/>
        </authorList>
    </citation>
    <scope>NUCLEOTIDE SEQUENCE</scope>
    <source>
        <strain evidence="2">GS</strain>
    </source>
</reference>
<dbReference type="PANTHER" id="PTHR24184:SF11">
    <property type="entry name" value="ANKYRIN REPEAT AND SOCS BOX CONTAINING 3"/>
    <property type="match status" value="1"/>
</dbReference>
<reference evidence="1 2" key="2">
    <citation type="journal article" date="2013" name="Genome Biol. Evol.">
        <title>Genome sequencing of Giardia lamblia genotypes A2 and B isolates (DH and GS) and comparative analysis with the genomes of genotypes A1 and E (WB and Pig).</title>
        <authorList>
            <person name="Adam R.D."/>
            <person name="Dahlstrom E.W."/>
            <person name="Martens C.A."/>
            <person name="Bruno D.P."/>
            <person name="Barbian K.D."/>
            <person name="Ricklefs S.M."/>
            <person name="Hernandez M.M."/>
            <person name="Narla N.P."/>
            <person name="Patel R.B."/>
            <person name="Porcella S.F."/>
            <person name="Nash T.E."/>
        </authorList>
    </citation>
    <scope>NUCLEOTIDE SEQUENCE [LARGE SCALE GENOMIC DNA]</scope>
    <source>
        <strain evidence="1 2">GS</strain>
    </source>
</reference>
<protein>
    <submittedName>
        <fullName evidence="1">Ankyrin repeat protein</fullName>
    </submittedName>
</protein>
<dbReference type="VEuPathDB" id="GiardiaDB:DHA2_150804"/>
<sequence>VSKKSRLMIITTSKDWFVAIRGRRYDAISRHIQQFSGSRTSTGDTGLIISVQQHDPDMVKILAPTEAGLVNNSGSTALLVAAELGYLACCLPLLQYERSIVDSHGCTPLMLAARAGSIGCIPFLTTDLLLARDCEGRNALDWAVAAKQIEAVRLLSQPELYPIDDIRCAIDLADSMGHLGISKVLCRRIAGCQGIDSISPPTSVIISTIPSIPKAQIAIPHVPEKHEQAPSSRVTGNDSSMCLDDLSTVERTVPTIPNLLSIQITEDSVAKAAQQLELLTKINTALQSSYRGIAALCDEARLKLTMQKDSIESSVTLLARLKATLTDGSEATETEATRRVFQQRAQEIDSLQHEIRKITLDLHDLTATLNDSFLAD</sequence>
<dbReference type="VEuPathDB" id="GiardiaDB:GL50803_0010573"/>
<feature type="non-terminal residue" evidence="1">
    <location>
        <position position="1"/>
    </location>
</feature>
<dbReference type="EMBL" id="AHHH01000005">
    <property type="protein sequence ID" value="ESU45473.1"/>
    <property type="molecule type" value="Genomic_DNA"/>
</dbReference>
<dbReference type="AlphaFoldDB" id="V6U2Q4"/>
<dbReference type="InterPro" id="IPR036770">
    <property type="entry name" value="Ankyrin_rpt-contain_sf"/>
</dbReference>
<dbReference type="InterPro" id="IPR002110">
    <property type="entry name" value="Ankyrin_rpt"/>
</dbReference>
<evidence type="ECO:0000313" key="2">
    <source>
        <dbReference type="Proteomes" id="UP000018040"/>
    </source>
</evidence>